<dbReference type="OrthoDB" id="9774177at2"/>
<evidence type="ECO:0000313" key="9">
    <source>
        <dbReference type="EMBL" id="KFC83005.1"/>
    </source>
</evidence>
<dbReference type="GO" id="GO:0052777">
    <property type="term" value="P:diacetylchitobiose catabolic process"/>
    <property type="evidence" value="ECO:0007669"/>
    <property type="project" value="UniProtKB-UniRule"/>
</dbReference>
<dbReference type="GO" id="GO:0016740">
    <property type="term" value="F:transferase activity"/>
    <property type="evidence" value="ECO:0007669"/>
    <property type="project" value="UniProtKB-KW"/>
</dbReference>
<comment type="catalytic activity">
    <reaction evidence="8">
        <text>N,N'-diacetylchitobiose + H2O = N-acetyl-beta-D-glucosaminyl-(1-&gt;4)-D-glucosamine + acetate</text>
        <dbReference type="Rhea" id="RHEA:27469"/>
        <dbReference type="ChEBI" id="CHEBI:15377"/>
        <dbReference type="ChEBI" id="CHEBI:28681"/>
        <dbReference type="ChEBI" id="CHEBI:30089"/>
        <dbReference type="ChEBI" id="CHEBI:59910"/>
        <dbReference type="EC" id="3.5.1.105"/>
    </reaction>
</comment>
<dbReference type="InterPro" id="IPR022948">
    <property type="entry name" value="COD_ChbG_bac"/>
</dbReference>
<evidence type="ECO:0000256" key="3">
    <source>
        <dbReference type="ARBA" id="ARBA00022801"/>
    </source>
</evidence>
<dbReference type="PANTHER" id="PTHR31609:SF1">
    <property type="entry name" value="CARBOHYDRATE DEACETYLASE"/>
    <property type="match status" value="1"/>
</dbReference>
<comment type="similarity">
    <text evidence="8">Belongs to the YdjC deacetylase family. ChbG subfamily.</text>
</comment>
<sequence length="253" mass="27966">MDKLLIVNADDFGLCKAQNYGIIDAFTRGVVTSTTAMVNASGIEHAVALSAKHPGLAIGMHFVLTLGRPLSAMPGLVDDKGELGKWIWQRAEEGSLVLAEIEHELECQFARFIELFGRMPTHLDSHHHVHMIPQIYPIVEAFAKEKGVAIRFDYDAALPTELECVGVKTAEGFDSGFYGDAISETLFLETLERSTARGEQSLEIMCHPSFIDNTILASKYCYPRLAELDVLTSPSLKYAIAERGYRLGTFKDL</sequence>
<dbReference type="PANTHER" id="PTHR31609">
    <property type="entry name" value="YDJC DEACETYLASE FAMILY MEMBER"/>
    <property type="match status" value="1"/>
</dbReference>
<proteinExistence type="inferred from homology"/>
<gene>
    <name evidence="8" type="primary">chbG</name>
    <name evidence="9" type="ORF">GBAG_1379</name>
</gene>
<dbReference type="GO" id="GO:0019213">
    <property type="term" value="F:deacetylase activity"/>
    <property type="evidence" value="ECO:0007669"/>
    <property type="project" value="TreeGrafter"/>
</dbReference>
<dbReference type="GO" id="GO:0006032">
    <property type="term" value="P:chitin catabolic process"/>
    <property type="evidence" value="ECO:0007669"/>
    <property type="project" value="UniProtKB-UniPathway"/>
</dbReference>
<keyword evidence="2 8" id="KW-0479">Metal-binding</keyword>
<dbReference type="HAMAP" id="MF_01246">
    <property type="entry name" value="COD"/>
    <property type="match status" value="1"/>
</dbReference>
<keyword evidence="5 8" id="KW-0146">Chitin degradation</keyword>
<dbReference type="SUPFAM" id="SSF88713">
    <property type="entry name" value="Glycoside hydrolase/deacetylase"/>
    <property type="match status" value="1"/>
</dbReference>
<name>A0A085GH10_9ENTR</name>
<feature type="binding site" evidence="8">
    <location>
        <position position="126"/>
    </location>
    <ligand>
        <name>Mg(2+)</name>
        <dbReference type="ChEBI" id="CHEBI:18420"/>
    </ligand>
</feature>
<dbReference type="STRING" id="1006004.GBAG_1379"/>
<evidence type="ECO:0000256" key="2">
    <source>
        <dbReference type="ARBA" id="ARBA00022723"/>
    </source>
</evidence>
<accession>A0A085GH10</accession>
<keyword evidence="9" id="KW-0808">Transferase</keyword>
<dbReference type="NCBIfam" id="NF002559">
    <property type="entry name" value="PRK02134.1"/>
    <property type="match status" value="1"/>
</dbReference>
<comment type="function">
    <text evidence="8">Involved in the degradation of chitin. ChbG is essential for growth on the acetylated chitooligosaccharides chitobiose and chitotriose but is dispensable for growth on cellobiose and chitosan dimer, the deacetylated form of chitobiose. Deacetylation of chitobiose-6-P and chitotriose-6-P is necessary for both the activation of the chb promoter by the regulatory protein ChbR and the hydrolysis of phosphorylated beta-glucosides by the phospho-beta-glucosidase ChbF. Catalyzes the removal of only one acetyl group from chitobiose-6-P to yield monoacetylchitobiose-6-P, the inducer of ChbR and the substrate of ChbF.</text>
</comment>
<comment type="catalytic activity">
    <reaction evidence="8">
        <text>diacetylchitobiose-6'-phosphate + H2O = N'-monoacetylchitobiose-6'-phosphate + acetate</text>
        <dbReference type="Rhea" id="RHEA:35083"/>
        <dbReference type="ChEBI" id="CHEBI:15377"/>
        <dbReference type="ChEBI" id="CHEBI:30089"/>
        <dbReference type="ChEBI" id="CHEBI:64883"/>
        <dbReference type="ChEBI" id="CHEBI:71315"/>
    </reaction>
</comment>
<comment type="cofactor">
    <cofactor evidence="1 8">
        <name>Mg(2+)</name>
        <dbReference type="ChEBI" id="CHEBI:18420"/>
    </cofactor>
</comment>
<comment type="subunit">
    <text evidence="8">Homodimer.</text>
</comment>
<dbReference type="EMBL" id="JMPI01000022">
    <property type="protein sequence ID" value="KFC83005.1"/>
    <property type="molecule type" value="Genomic_DNA"/>
</dbReference>
<reference evidence="9 10" key="1">
    <citation type="submission" date="2014-05" db="EMBL/GenBank/DDBJ databases">
        <title>ATOL: Assembling a taxonomically balanced genome-scale reconstruction of the evolutionary history of the Enterobacteriaceae.</title>
        <authorList>
            <person name="Plunkett G.III."/>
            <person name="Neeno-Eckwall E.C."/>
            <person name="Glasner J.D."/>
            <person name="Perna N.T."/>
        </authorList>
    </citation>
    <scope>NUCLEOTIDE SEQUENCE [LARGE SCALE GENOMIC DNA]</scope>
    <source>
        <strain evidence="9 10">ATCC 33320</strain>
    </source>
</reference>
<dbReference type="eggNOG" id="COG3394">
    <property type="taxonomic scope" value="Bacteria"/>
</dbReference>
<keyword evidence="10" id="KW-1185">Reference proteome</keyword>
<dbReference type="CDD" id="cd10803">
    <property type="entry name" value="YdjC_EF3048_like"/>
    <property type="match status" value="1"/>
</dbReference>
<comment type="pathway">
    <text evidence="8">Glycan degradation; chitin degradation.</text>
</comment>
<dbReference type="InterPro" id="IPR011330">
    <property type="entry name" value="Glyco_hydro/deAcase_b/a-brl"/>
</dbReference>
<keyword evidence="8" id="KW-0963">Cytoplasm</keyword>
<dbReference type="Proteomes" id="UP000028653">
    <property type="component" value="Unassembled WGS sequence"/>
</dbReference>
<comment type="subcellular location">
    <subcellularLocation>
        <location evidence="8">Cytoplasm</location>
    </subcellularLocation>
</comment>
<dbReference type="EC" id="3.5.1.105" evidence="8"/>
<evidence type="ECO:0000313" key="10">
    <source>
        <dbReference type="Proteomes" id="UP000028653"/>
    </source>
</evidence>
<keyword evidence="6 8" id="KW-0119">Carbohydrate metabolism</keyword>
<dbReference type="InterPro" id="IPR006879">
    <property type="entry name" value="YdjC-like"/>
</dbReference>
<keyword evidence="4 8" id="KW-0460">Magnesium</keyword>
<comment type="caution">
    <text evidence="9">The sequence shown here is derived from an EMBL/GenBank/DDBJ whole genome shotgun (WGS) entry which is preliminary data.</text>
</comment>
<evidence type="ECO:0000256" key="7">
    <source>
        <dbReference type="ARBA" id="ARBA00023326"/>
    </source>
</evidence>
<protein>
    <recommendedName>
        <fullName evidence="8">Chitooligosaccharide deacetylase</fullName>
        <shortName evidence="8">COD</shortName>
        <ecNumber evidence="8">3.5.1.105</ecNumber>
    </recommendedName>
    <alternativeName>
        <fullName evidence="8">Chitin disaccharide deacetylase</fullName>
    </alternativeName>
    <alternativeName>
        <fullName evidence="8">Chitobiose deacetylase</fullName>
    </alternativeName>
    <alternativeName>
        <fullName evidence="8">Chitobiose-6P deacetylase</fullName>
    </alternativeName>
    <alternativeName>
        <fullName evidence="8">Chitotriose deacetylase</fullName>
    </alternativeName>
    <alternativeName>
        <fullName evidence="8">Chitotriose-6P deacetylase</fullName>
    </alternativeName>
</protein>
<feature type="binding site" evidence="8">
    <location>
        <position position="61"/>
    </location>
    <ligand>
        <name>Mg(2+)</name>
        <dbReference type="ChEBI" id="CHEBI:18420"/>
    </ligand>
</feature>
<dbReference type="GO" id="GO:0005737">
    <property type="term" value="C:cytoplasm"/>
    <property type="evidence" value="ECO:0007669"/>
    <property type="project" value="UniProtKB-SubCell"/>
</dbReference>
<dbReference type="GO" id="GO:0000272">
    <property type="term" value="P:polysaccharide catabolic process"/>
    <property type="evidence" value="ECO:0007669"/>
    <property type="project" value="UniProtKB-UniRule"/>
</dbReference>
<dbReference type="UniPathway" id="UPA00349"/>
<dbReference type="GO" id="GO:0046872">
    <property type="term" value="F:metal ion binding"/>
    <property type="evidence" value="ECO:0007669"/>
    <property type="project" value="UniProtKB-KW"/>
</dbReference>
<dbReference type="RefSeq" id="WP_034494412.1">
    <property type="nucleotide sequence ID" value="NZ_JMPI01000022.1"/>
</dbReference>
<dbReference type="Gene3D" id="3.20.20.370">
    <property type="entry name" value="Glycoside hydrolase/deacetylase"/>
    <property type="match status" value="1"/>
</dbReference>
<organism evidence="9 10">
    <name type="scientific">Buttiauxella agrestis ATCC 33320</name>
    <dbReference type="NCBI Taxonomy" id="1006004"/>
    <lineage>
        <taxon>Bacteria</taxon>
        <taxon>Pseudomonadati</taxon>
        <taxon>Pseudomonadota</taxon>
        <taxon>Gammaproteobacteria</taxon>
        <taxon>Enterobacterales</taxon>
        <taxon>Enterobacteriaceae</taxon>
        <taxon>Buttiauxella</taxon>
    </lineage>
</organism>
<evidence type="ECO:0000256" key="5">
    <source>
        <dbReference type="ARBA" id="ARBA00023024"/>
    </source>
</evidence>
<evidence type="ECO:0000256" key="4">
    <source>
        <dbReference type="ARBA" id="ARBA00022842"/>
    </source>
</evidence>
<dbReference type="AlphaFoldDB" id="A0A085GH10"/>
<evidence type="ECO:0000256" key="1">
    <source>
        <dbReference type="ARBA" id="ARBA00001946"/>
    </source>
</evidence>
<dbReference type="GO" id="GO:0036311">
    <property type="term" value="F:chitin disaccharide deacetylase activity"/>
    <property type="evidence" value="ECO:0007669"/>
    <property type="project" value="UniProtKB-UniRule"/>
</dbReference>
<keyword evidence="7 8" id="KW-0624">Polysaccharide degradation</keyword>
<evidence type="ECO:0000256" key="8">
    <source>
        <dbReference type="HAMAP-Rule" id="MF_01246"/>
    </source>
</evidence>
<keyword evidence="3 8" id="KW-0378">Hydrolase</keyword>
<dbReference type="Pfam" id="PF04794">
    <property type="entry name" value="YdjC"/>
    <property type="match status" value="1"/>
</dbReference>
<evidence type="ECO:0000256" key="6">
    <source>
        <dbReference type="ARBA" id="ARBA00023277"/>
    </source>
</evidence>